<protein>
    <submittedName>
        <fullName evidence="1">Uncharacterized protein</fullName>
    </submittedName>
</protein>
<keyword evidence="2" id="KW-1185">Reference proteome</keyword>
<comment type="caution">
    <text evidence="1">The sequence shown here is derived from an EMBL/GenBank/DDBJ whole genome shotgun (WGS) entry which is preliminary data.</text>
</comment>
<accession>A0A4C1TCY3</accession>
<reference evidence="1 2" key="1">
    <citation type="journal article" date="2019" name="Commun. Biol.">
        <title>The bagworm genome reveals a unique fibroin gene that provides high tensile strength.</title>
        <authorList>
            <person name="Kono N."/>
            <person name="Nakamura H."/>
            <person name="Ohtoshi R."/>
            <person name="Tomita M."/>
            <person name="Numata K."/>
            <person name="Arakawa K."/>
        </authorList>
    </citation>
    <scope>NUCLEOTIDE SEQUENCE [LARGE SCALE GENOMIC DNA]</scope>
</reference>
<dbReference type="EMBL" id="BGZK01000049">
    <property type="protein sequence ID" value="GBP12066.1"/>
    <property type="molecule type" value="Genomic_DNA"/>
</dbReference>
<dbReference type="Proteomes" id="UP000299102">
    <property type="component" value="Unassembled WGS sequence"/>
</dbReference>
<gene>
    <name evidence="1" type="ORF">EVAR_5898_1</name>
</gene>
<evidence type="ECO:0000313" key="2">
    <source>
        <dbReference type="Proteomes" id="UP000299102"/>
    </source>
</evidence>
<organism evidence="1 2">
    <name type="scientific">Eumeta variegata</name>
    <name type="common">Bagworm moth</name>
    <name type="synonym">Eumeta japonica</name>
    <dbReference type="NCBI Taxonomy" id="151549"/>
    <lineage>
        <taxon>Eukaryota</taxon>
        <taxon>Metazoa</taxon>
        <taxon>Ecdysozoa</taxon>
        <taxon>Arthropoda</taxon>
        <taxon>Hexapoda</taxon>
        <taxon>Insecta</taxon>
        <taxon>Pterygota</taxon>
        <taxon>Neoptera</taxon>
        <taxon>Endopterygota</taxon>
        <taxon>Lepidoptera</taxon>
        <taxon>Glossata</taxon>
        <taxon>Ditrysia</taxon>
        <taxon>Tineoidea</taxon>
        <taxon>Psychidae</taxon>
        <taxon>Oiketicinae</taxon>
        <taxon>Eumeta</taxon>
    </lineage>
</organism>
<dbReference type="AlphaFoldDB" id="A0A4C1TCY3"/>
<evidence type="ECO:0000313" key="1">
    <source>
        <dbReference type="EMBL" id="GBP12066.1"/>
    </source>
</evidence>
<sequence length="74" mass="8448">MANPMCIVRKFSFESCKRRKVEFIRERPTVSAALGPALTSRRALIYLRARPHLISGECARAARCRADVDCDRRP</sequence>
<proteinExistence type="predicted"/>
<name>A0A4C1TCY3_EUMVA</name>